<dbReference type="Proteomes" id="UP000196125">
    <property type="component" value="Unassembled WGS sequence"/>
</dbReference>
<dbReference type="OrthoDB" id="5829733at2"/>
<name>A0A1Y6J400_9VIBR</name>
<keyword evidence="4" id="KW-1185">Reference proteome</keyword>
<dbReference type="EMBL" id="JAWRCO010000001">
    <property type="protein sequence ID" value="MDW6002321.1"/>
    <property type="molecule type" value="Genomic_DNA"/>
</dbReference>
<dbReference type="EMBL" id="FXXI01000016">
    <property type="protein sequence ID" value="SMS03033.1"/>
    <property type="molecule type" value="Genomic_DNA"/>
</dbReference>
<accession>A0A1Y6J400</accession>
<dbReference type="AlphaFoldDB" id="A0A1Y6J400"/>
<organism evidence="2 3">
    <name type="scientific">Vibrio mangrovi</name>
    <dbReference type="NCBI Taxonomy" id="474394"/>
    <lineage>
        <taxon>Bacteria</taxon>
        <taxon>Pseudomonadati</taxon>
        <taxon>Pseudomonadota</taxon>
        <taxon>Gammaproteobacteria</taxon>
        <taxon>Vibrionales</taxon>
        <taxon>Vibrionaceae</taxon>
        <taxon>Vibrio</taxon>
    </lineage>
</organism>
<evidence type="ECO:0000313" key="1">
    <source>
        <dbReference type="EMBL" id="MDW6002321.1"/>
    </source>
</evidence>
<gene>
    <name evidence="2" type="primary">vspR</name>
    <name evidence="1" type="ORF">SBX37_05510</name>
    <name evidence="2" type="ORF">VIM7927_04396</name>
</gene>
<sequence length="176" mass="20116">MNQSVNLNKHMFNLLIEKKIDNFSVAEARDSLMSQTNEFSKTEARKFVYRQLTYLERKGWLSSAGSGREKCYTQTKTFKDMSFNPRAFQTGRRPDKLPGTASFSSLTKEKNEYEGELAIVLGEIDEYRSLLERFPDRESLFHPLFEEARERSARLLGRINALSAVLKAAGSSVTPC</sequence>
<reference evidence="1 4" key="2">
    <citation type="submission" date="2023-11" db="EMBL/GenBank/DDBJ databases">
        <title>Plant-associative lifestyle of Vibrio porteresiae and its evolutionary dynamics.</title>
        <authorList>
            <person name="Rameshkumar N."/>
            <person name="Kirti K."/>
        </authorList>
    </citation>
    <scope>NUCLEOTIDE SEQUENCE [LARGE SCALE GENOMIC DNA]</scope>
    <source>
        <strain evidence="1 4">MSSRF38</strain>
    </source>
</reference>
<dbReference type="Proteomes" id="UP001283366">
    <property type="component" value="Unassembled WGS sequence"/>
</dbReference>
<evidence type="ECO:0000313" key="2">
    <source>
        <dbReference type="EMBL" id="SMS03033.1"/>
    </source>
</evidence>
<protein>
    <submittedName>
        <fullName evidence="2">Transcriptional regulator VspR</fullName>
    </submittedName>
</protein>
<proteinExistence type="predicted"/>
<reference evidence="2 3" key="1">
    <citation type="submission" date="2017-05" db="EMBL/GenBank/DDBJ databases">
        <authorList>
            <person name="Song R."/>
            <person name="Chenine A.L."/>
            <person name="Ruprecht R.M."/>
        </authorList>
    </citation>
    <scope>NUCLEOTIDE SEQUENCE [LARGE SCALE GENOMIC DNA]</scope>
    <source>
        <strain evidence="2 3">CECT 7927</strain>
    </source>
</reference>
<evidence type="ECO:0000313" key="3">
    <source>
        <dbReference type="Proteomes" id="UP000196125"/>
    </source>
</evidence>
<evidence type="ECO:0000313" key="4">
    <source>
        <dbReference type="Proteomes" id="UP001283366"/>
    </source>
</evidence>